<dbReference type="InterPro" id="IPR000086">
    <property type="entry name" value="NUDIX_hydrolase_dom"/>
</dbReference>
<dbReference type="Pfam" id="PF21906">
    <property type="entry name" value="WHD_NrtR"/>
    <property type="match status" value="1"/>
</dbReference>
<dbReference type="CDD" id="cd18873">
    <property type="entry name" value="NUDIX_NadM_like"/>
    <property type="match status" value="1"/>
</dbReference>
<dbReference type="Gene3D" id="3.90.79.10">
    <property type="entry name" value="Nucleoside Triphosphate Pyrophosphohydrolase"/>
    <property type="match status" value="1"/>
</dbReference>
<dbReference type="PANTHER" id="PTHR43736">
    <property type="entry name" value="ADP-RIBOSE PYROPHOSPHATASE"/>
    <property type="match status" value="1"/>
</dbReference>
<evidence type="ECO:0000313" key="3">
    <source>
        <dbReference type="Proteomes" id="UP000004913"/>
    </source>
</evidence>
<dbReference type="EMBL" id="ADLV01000027">
    <property type="protein sequence ID" value="EGK01457.1"/>
    <property type="molecule type" value="Genomic_DNA"/>
</dbReference>
<evidence type="ECO:0000313" key="2">
    <source>
        <dbReference type="EMBL" id="EGK01457.1"/>
    </source>
</evidence>
<dbReference type="STRING" id="742766.HMPREF9455_02290"/>
<dbReference type="InterPro" id="IPR036388">
    <property type="entry name" value="WH-like_DNA-bd_sf"/>
</dbReference>
<dbReference type="eggNOG" id="COG4111">
    <property type="taxonomic scope" value="Bacteria"/>
</dbReference>
<dbReference type="InterPro" id="IPR015797">
    <property type="entry name" value="NUDIX_hydrolase-like_dom_sf"/>
</dbReference>
<dbReference type="AlphaFoldDB" id="F5IYR0"/>
<comment type="caution">
    <text evidence="2">The sequence shown here is derived from an EMBL/GenBank/DDBJ whole genome shotgun (WGS) entry which is preliminary data.</text>
</comment>
<protein>
    <recommendedName>
        <fullName evidence="1">Nudix hydrolase domain-containing protein</fullName>
    </recommendedName>
</protein>
<dbReference type="PANTHER" id="PTHR43736:SF4">
    <property type="entry name" value="SLR1690 PROTEIN"/>
    <property type="match status" value="1"/>
</dbReference>
<proteinExistence type="predicted"/>
<dbReference type="PROSITE" id="PS51462">
    <property type="entry name" value="NUDIX"/>
    <property type="match status" value="1"/>
</dbReference>
<name>F5IYR0_9BACT</name>
<dbReference type="Gene3D" id="1.10.10.10">
    <property type="entry name" value="Winged helix-like DNA-binding domain superfamily/Winged helix DNA-binding domain"/>
    <property type="match status" value="1"/>
</dbReference>
<dbReference type="InterPro" id="IPR054105">
    <property type="entry name" value="WHD_NrtR"/>
</dbReference>
<reference evidence="2 3" key="1">
    <citation type="submission" date="2011-04" db="EMBL/GenBank/DDBJ databases">
        <title>The Genome Sequence of Dysgonomonas gadei ATCC BAA-286.</title>
        <authorList>
            <consortium name="The Broad Institute Genome Sequencing Platform"/>
            <person name="Earl A."/>
            <person name="Ward D."/>
            <person name="Feldgarden M."/>
            <person name="Gevers D."/>
            <person name="Pudlo N."/>
            <person name="Martens E."/>
            <person name="Allen-Vercoe E."/>
            <person name="Young S.K."/>
            <person name="Zeng Q."/>
            <person name="Gargeya S."/>
            <person name="Fitzgerald M."/>
            <person name="Haas B."/>
            <person name="Abouelleil A."/>
            <person name="Alvarado L."/>
            <person name="Arachchi H.M."/>
            <person name="Berlin A."/>
            <person name="Brown A."/>
            <person name="Chapman S.B."/>
            <person name="Chen Z."/>
            <person name="Dunbar C."/>
            <person name="Freedman E."/>
            <person name="Gearin G."/>
            <person name="Gellesch M."/>
            <person name="Goldberg J."/>
            <person name="Griggs A."/>
            <person name="Gujja S."/>
            <person name="Heiman D."/>
            <person name="Howarth C."/>
            <person name="Larson L."/>
            <person name="Lui A."/>
            <person name="MacDonald P.J.P."/>
            <person name="Mehta T."/>
            <person name="Montmayeur A."/>
            <person name="Murphy C."/>
            <person name="Neiman D."/>
            <person name="Pearson M."/>
            <person name="Priest M."/>
            <person name="Roberts A."/>
            <person name="Saif S."/>
            <person name="Shea T."/>
            <person name="Shenoy N."/>
            <person name="Sisk P."/>
            <person name="Stolte C."/>
            <person name="Sykes S."/>
            <person name="Yandava C."/>
            <person name="Wortman J."/>
            <person name="Nusbaum C."/>
            <person name="Birren B."/>
        </authorList>
    </citation>
    <scope>NUCLEOTIDE SEQUENCE [LARGE SCALE GENOMIC DNA]</scope>
    <source>
        <strain evidence="2 3">ATCC BAA-286</strain>
    </source>
</reference>
<dbReference type="SUPFAM" id="SSF55811">
    <property type="entry name" value="Nudix"/>
    <property type="match status" value="1"/>
</dbReference>
<sequence length="255" mass="30089">MSKRSLFYPYTIENVHPGFSIDCVILGFHKKKLWVLLNKFDISKYWQLPGGFMFKNESSDEAVKRILEQRTGLKDIYLKQFHLFTDPARTVMEQNIEYVKGNADRSTPSSAEEQWFLQRFISLGYYAFVKYDDIHLSKVEEDMTKWFDIDHLPSLYSDHENIIKTSLETIRSLLPVIPVGYELLPEKFAMSELRRIYEIILNKTLDRRNFQRKVLSTGVIIQLDEIKSTSAYNPSILYTFDKDKKDTIDHTLFLM</sequence>
<evidence type="ECO:0000259" key="1">
    <source>
        <dbReference type="PROSITE" id="PS51462"/>
    </source>
</evidence>
<dbReference type="SUPFAM" id="SSF46785">
    <property type="entry name" value="Winged helix' DNA-binding domain"/>
    <property type="match status" value="1"/>
</dbReference>
<accession>F5IYR0</accession>
<dbReference type="Pfam" id="PF00293">
    <property type="entry name" value="NUDIX"/>
    <property type="match status" value="1"/>
</dbReference>
<dbReference type="RefSeq" id="WP_006799821.1">
    <property type="nucleotide sequence ID" value="NZ_GL891983.1"/>
</dbReference>
<dbReference type="InterPro" id="IPR036390">
    <property type="entry name" value="WH_DNA-bd_sf"/>
</dbReference>
<feature type="domain" description="Nudix hydrolase" evidence="1">
    <location>
        <begin position="14"/>
        <end position="169"/>
    </location>
</feature>
<keyword evidence="3" id="KW-1185">Reference proteome</keyword>
<dbReference type="Proteomes" id="UP000004913">
    <property type="component" value="Unassembled WGS sequence"/>
</dbReference>
<organism evidence="2 3">
    <name type="scientific">Dysgonomonas gadei ATCC BAA-286</name>
    <dbReference type="NCBI Taxonomy" id="742766"/>
    <lineage>
        <taxon>Bacteria</taxon>
        <taxon>Pseudomonadati</taxon>
        <taxon>Bacteroidota</taxon>
        <taxon>Bacteroidia</taxon>
        <taxon>Bacteroidales</taxon>
        <taxon>Dysgonomonadaceae</taxon>
        <taxon>Dysgonomonas</taxon>
    </lineage>
</organism>
<gene>
    <name evidence="2" type="ORF">HMPREF9455_02290</name>
</gene>
<dbReference type="HOGENOM" id="CLU_037162_3_1_10"/>